<dbReference type="InterPro" id="IPR043128">
    <property type="entry name" value="Rev_trsase/Diguanyl_cyclase"/>
</dbReference>
<dbReference type="GO" id="GO:0000160">
    <property type="term" value="P:phosphorelay signal transduction system"/>
    <property type="evidence" value="ECO:0007669"/>
    <property type="project" value="InterPro"/>
</dbReference>
<evidence type="ECO:0000313" key="7">
    <source>
        <dbReference type="Proteomes" id="UP000192907"/>
    </source>
</evidence>
<dbReference type="EC" id="2.7.7.65" evidence="1"/>
<evidence type="ECO:0000256" key="1">
    <source>
        <dbReference type="ARBA" id="ARBA00012528"/>
    </source>
</evidence>
<dbReference type="CDD" id="cd01949">
    <property type="entry name" value="GGDEF"/>
    <property type="match status" value="1"/>
</dbReference>
<dbReference type="PANTHER" id="PTHR45138">
    <property type="entry name" value="REGULATORY COMPONENTS OF SENSORY TRANSDUCTION SYSTEM"/>
    <property type="match status" value="1"/>
</dbReference>
<dbReference type="AlphaFoldDB" id="A0A1Y6BNJ6"/>
<organism evidence="6 7">
    <name type="scientific">Pseudobacteriovorax antillogorgiicola</name>
    <dbReference type="NCBI Taxonomy" id="1513793"/>
    <lineage>
        <taxon>Bacteria</taxon>
        <taxon>Pseudomonadati</taxon>
        <taxon>Bdellovibrionota</taxon>
        <taxon>Oligoflexia</taxon>
        <taxon>Oligoflexales</taxon>
        <taxon>Pseudobacteriovoracaceae</taxon>
        <taxon>Pseudobacteriovorax</taxon>
    </lineage>
</organism>
<dbReference type="InterPro" id="IPR011006">
    <property type="entry name" value="CheY-like_superfamily"/>
</dbReference>
<dbReference type="SMART" id="SM00267">
    <property type="entry name" value="GGDEF"/>
    <property type="match status" value="1"/>
</dbReference>
<dbReference type="PROSITE" id="PS50887">
    <property type="entry name" value="GGDEF"/>
    <property type="match status" value="1"/>
</dbReference>
<dbReference type="EMBL" id="FWZT01000007">
    <property type="protein sequence ID" value="SMF21228.1"/>
    <property type="molecule type" value="Genomic_DNA"/>
</dbReference>
<keyword evidence="7" id="KW-1185">Reference proteome</keyword>
<evidence type="ECO:0000259" key="5">
    <source>
        <dbReference type="PROSITE" id="PS50887"/>
    </source>
</evidence>
<dbReference type="InterPro" id="IPR001789">
    <property type="entry name" value="Sig_transdc_resp-reg_receiver"/>
</dbReference>
<proteinExistence type="predicted"/>
<dbReference type="GO" id="GO:0005886">
    <property type="term" value="C:plasma membrane"/>
    <property type="evidence" value="ECO:0007669"/>
    <property type="project" value="TreeGrafter"/>
</dbReference>
<dbReference type="PROSITE" id="PS50110">
    <property type="entry name" value="RESPONSE_REGULATORY"/>
    <property type="match status" value="1"/>
</dbReference>
<dbReference type="Pfam" id="PF00990">
    <property type="entry name" value="GGDEF"/>
    <property type="match status" value="1"/>
</dbReference>
<dbReference type="InterPro" id="IPR050469">
    <property type="entry name" value="Diguanylate_Cyclase"/>
</dbReference>
<protein>
    <recommendedName>
        <fullName evidence="1">diguanylate cyclase</fullName>
        <ecNumber evidence="1">2.7.7.65</ecNumber>
    </recommendedName>
</protein>
<evidence type="ECO:0000256" key="2">
    <source>
        <dbReference type="ARBA" id="ARBA00034247"/>
    </source>
</evidence>
<evidence type="ECO:0000256" key="3">
    <source>
        <dbReference type="PROSITE-ProRule" id="PRU00169"/>
    </source>
</evidence>
<dbReference type="GO" id="GO:0043709">
    <property type="term" value="P:cell adhesion involved in single-species biofilm formation"/>
    <property type="evidence" value="ECO:0007669"/>
    <property type="project" value="TreeGrafter"/>
</dbReference>
<comment type="caution">
    <text evidence="3">Lacks conserved residue(s) required for the propagation of feature annotation.</text>
</comment>
<dbReference type="NCBIfam" id="TIGR00254">
    <property type="entry name" value="GGDEF"/>
    <property type="match status" value="1"/>
</dbReference>
<sequence>MLIVEKAEEVFSLKNYFTSPSHHTPDSTLGITYEFRSAANLEEALNIYNGFYPDIILVKLGSKLDELISFCTEIRELDGTRHTGIVLLQGASTVDPNLAVRCLESGADEYIDRKASPREVCARVHAVFRFKIANDELRSANHRLLIQSLTDELTGLHNMRSFGKEYDKIFERALSQGSGFSIMMLDLDKFKMVNDTNNHLVGSYVIGEVGKMIAESCSHYPGVIPARYGGDEYIIVMPSDNPQATMELAENIREKVEEAPFVYDGCVVNMTASIGFAWIPSGYKGDTETPIKAADMMLYRSKEQGRNQVRGMMLRNAVDFDHIGRLHLVNGDTSRDHNHVARLSNIKFF</sequence>
<dbReference type="GO" id="GO:0052621">
    <property type="term" value="F:diguanylate cyclase activity"/>
    <property type="evidence" value="ECO:0007669"/>
    <property type="project" value="UniProtKB-EC"/>
</dbReference>
<dbReference type="SUPFAM" id="SSF52172">
    <property type="entry name" value="CheY-like"/>
    <property type="match status" value="1"/>
</dbReference>
<dbReference type="SUPFAM" id="SSF55073">
    <property type="entry name" value="Nucleotide cyclase"/>
    <property type="match status" value="1"/>
</dbReference>
<dbReference type="InterPro" id="IPR000160">
    <property type="entry name" value="GGDEF_dom"/>
</dbReference>
<evidence type="ECO:0000259" key="4">
    <source>
        <dbReference type="PROSITE" id="PS50110"/>
    </source>
</evidence>
<dbReference type="InterPro" id="IPR029787">
    <property type="entry name" value="Nucleotide_cyclase"/>
</dbReference>
<dbReference type="PANTHER" id="PTHR45138:SF9">
    <property type="entry name" value="DIGUANYLATE CYCLASE DGCM-RELATED"/>
    <property type="match status" value="1"/>
</dbReference>
<name>A0A1Y6BNJ6_9BACT</name>
<accession>A0A1Y6BNJ6</accession>
<dbReference type="STRING" id="1513793.SAMN06296036_10787"/>
<feature type="domain" description="GGDEF" evidence="5">
    <location>
        <begin position="178"/>
        <end position="314"/>
    </location>
</feature>
<reference evidence="7" key="1">
    <citation type="submission" date="2017-04" db="EMBL/GenBank/DDBJ databases">
        <authorList>
            <person name="Varghese N."/>
            <person name="Submissions S."/>
        </authorList>
    </citation>
    <scope>NUCLEOTIDE SEQUENCE [LARGE SCALE GENOMIC DNA]</scope>
    <source>
        <strain evidence="7">RKEM611</strain>
    </source>
</reference>
<dbReference type="Proteomes" id="UP000192907">
    <property type="component" value="Unassembled WGS sequence"/>
</dbReference>
<comment type="catalytic activity">
    <reaction evidence="2">
        <text>2 GTP = 3',3'-c-di-GMP + 2 diphosphate</text>
        <dbReference type="Rhea" id="RHEA:24898"/>
        <dbReference type="ChEBI" id="CHEBI:33019"/>
        <dbReference type="ChEBI" id="CHEBI:37565"/>
        <dbReference type="ChEBI" id="CHEBI:58805"/>
        <dbReference type="EC" id="2.7.7.65"/>
    </reaction>
</comment>
<dbReference type="Gene3D" id="3.30.70.270">
    <property type="match status" value="1"/>
</dbReference>
<dbReference type="GO" id="GO:1902201">
    <property type="term" value="P:negative regulation of bacterial-type flagellum-dependent cell motility"/>
    <property type="evidence" value="ECO:0007669"/>
    <property type="project" value="TreeGrafter"/>
</dbReference>
<dbReference type="Gene3D" id="3.40.50.2300">
    <property type="match status" value="1"/>
</dbReference>
<feature type="domain" description="Response regulatory" evidence="4">
    <location>
        <begin position="1"/>
        <end position="128"/>
    </location>
</feature>
<gene>
    <name evidence="6" type="ORF">SAMN06296036_10787</name>
</gene>
<evidence type="ECO:0000313" key="6">
    <source>
        <dbReference type="EMBL" id="SMF21228.1"/>
    </source>
</evidence>